<dbReference type="AlphaFoldDB" id="A0A0A2LID6"/>
<name>A0A0A2LID6_9FLAO</name>
<accession>A0A0A2LID6</accession>
<keyword evidence="1" id="KW-0732">Signal</keyword>
<feature type="chain" id="PRO_5001991041" evidence="1">
    <location>
        <begin position="24"/>
        <end position="140"/>
    </location>
</feature>
<dbReference type="RefSeq" id="WP_035135918.1">
    <property type="nucleotide sequence ID" value="NZ_JRLV01000023.1"/>
</dbReference>
<evidence type="ECO:0000256" key="1">
    <source>
        <dbReference type="SAM" id="SignalP"/>
    </source>
</evidence>
<dbReference type="NCBIfam" id="NF047658">
    <property type="entry name" value="HYC_CC_PP"/>
    <property type="match status" value="1"/>
</dbReference>
<dbReference type="InterPro" id="IPR058512">
    <property type="entry name" value="DUF8199"/>
</dbReference>
<reference evidence="2 3" key="1">
    <citation type="submission" date="2013-09" db="EMBL/GenBank/DDBJ databases">
        <authorList>
            <person name="Zeng Z."/>
            <person name="Chen C."/>
        </authorList>
    </citation>
    <scope>NUCLEOTIDE SEQUENCE [LARGE SCALE GENOMIC DNA]</scope>
    <source>
        <strain evidence="2 3">F44-8</strain>
    </source>
</reference>
<dbReference type="EMBL" id="JRLV01000023">
    <property type="protein sequence ID" value="KGO78958.1"/>
    <property type="molecule type" value="Genomic_DNA"/>
</dbReference>
<proteinExistence type="predicted"/>
<evidence type="ECO:0000313" key="3">
    <source>
        <dbReference type="Proteomes" id="UP000030129"/>
    </source>
</evidence>
<protein>
    <submittedName>
        <fullName evidence="2">Uncharacterized protein</fullName>
    </submittedName>
</protein>
<comment type="caution">
    <text evidence="2">The sequence shown here is derived from an EMBL/GenBank/DDBJ whole genome shotgun (WGS) entry which is preliminary data.</text>
</comment>
<keyword evidence="3" id="KW-1185">Reference proteome</keyword>
<feature type="signal peptide" evidence="1">
    <location>
        <begin position="1"/>
        <end position="23"/>
    </location>
</feature>
<sequence>MKLKRHINILLASLLLMSNMGFALNVHYCHGEIASVTLAYKLDEPCMANTKNEDKGCCAMKTETGKKCCKNDVVKPHDKSDNILVKSLQLDLGAFYVADTWQPINVAYKTPVVKQVNTSFYCEANAPPLFKLYCQYILYA</sequence>
<organism evidence="2 3">
    <name type="scientific">Flavobacterium beibuense F44-8</name>
    <dbReference type="NCBI Taxonomy" id="1406840"/>
    <lineage>
        <taxon>Bacteria</taxon>
        <taxon>Pseudomonadati</taxon>
        <taxon>Bacteroidota</taxon>
        <taxon>Flavobacteriia</taxon>
        <taxon>Flavobacteriales</taxon>
        <taxon>Flavobacteriaceae</taxon>
        <taxon>Flavobacterium</taxon>
    </lineage>
</organism>
<gene>
    <name evidence="2" type="ORF">Q763_15710</name>
</gene>
<evidence type="ECO:0000313" key="2">
    <source>
        <dbReference type="EMBL" id="KGO78958.1"/>
    </source>
</evidence>
<dbReference type="eggNOG" id="ENOG50338GM">
    <property type="taxonomic scope" value="Bacteria"/>
</dbReference>
<dbReference type="Pfam" id="PF26622">
    <property type="entry name" value="DUF8199"/>
    <property type="match status" value="1"/>
</dbReference>
<dbReference type="Proteomes" id="UP000030129">
    <property type="component" value="Unassembled WGS sequence"/>
</dbReference>
<dbReference type="InterPro" id="IPR058060">
    <property type="entry name" value="HYC_CC_PP"/>
</dbReference>